<evidence type="ECO:0000313" key="3">
    <source>
        <dbReference type="EMBL" id="MFC4132704.1"/>
    </source>
</evidence>
<reference evidence="4" key="1">
    <citation type="journal article" date="2019" name="Int. J. Syst. Evol. Microbiol.">
        <title>The Global Catalogue of Microorganisms (GCM) 10K type strain sequencing project: providing services to taxonomists for standard genome sequencing and annotation.</title>
        <authorList>
            <consortium name="The Broad Institute Genomics Platform"/>
            <consortium name="The Broad Institute Genome Sequencing Center for Infectious Disease"/>
            <person name="Wu L."/>
            <person name="Ma J."/>
        </authorList>
    </citation>
    <scope>NUCLEOTIDE SEQUENCE [LARGE SCALE GENOMIC DNA]</scope>
    <source>
        <strain evidence="4">CGMCC 4.7289</strain>
    </source>
</reference>
<feature type="compositionally biased region" description="Basic residues" evidence="1">
    <location>
        <begin position="121"/>
        <end position="133"/>
    </location>
</feature>
<feature type="transmembrane region" description="Helical" evidence="2">
    <location>
        <begin position="61"/>
        <end position="80"/>
    </location>
</feature>
<dbReference type="EMBL" id="JBHSAY010000009">
    <property type="protein sequence ID" value="MFC4132704.1"/>
    <property type="molecule type" value="Genomic_DNA"/>
</dbReference>
<feature type="region of interest" description="Disordered" evidence="1">
    <location>
        <begin position="114"/>
        <end position="143"/>
    </location>
</feature>
<accession>A0ABV8LSB7</accession>
<organism evidence="3 4">
    <name type="scientific">Hamadaea flava</name>
    <dbReference type="NCBI Taxonomy" id="1742688"/>
    <lineage>
        <taxon>Bacteria</taxon>
        <taxon>Bacillati</taxon>
        <taxon>Actinomycetota</taxon>
        <taxon>Actinomycetes</taxon>
        <taxon>Micromonosporales</taxon>
        <taxon>Micromonosporaceae</taxon>
        <taxon>Hamadaea</taxon>
    </lineage>
</organism>
<evidence type="ECO:0000313" key="4">
    <source>
        <dbReference type="Proteomes" id="UP001595816"/>
    </source>
</evidence>
<evidence type="ECO:0000256" key="1">
    <source>
        <dbReference type="SAM" id="MobiDB-lite"/>
    </source>
</evidence>
<name>A0ABV8LSB7_9ACTN</name>
<gene>
    <name evidence="3" type="ORF">ACFOZ4_19020</name>
</gene>
<sequence length="163" mass="17749">MAEERKESWAGVGPVIITQAPDVSGRSSTDTIMRIAYGMVSAVVVSLVWIIASAVDPVVKAWSVIIGLSVTAALLAGHALMEVGRVRREIVVAEARMQTAVAAVAHTVSAHASLVAPQQRRPNRPRRRRRTAQRRPDAGTPGQILSEEFQMYLQGRDSRFNEP</sequence>
<keyword evidence="2" id="KW-1133">Transmembrane helix</keyword>
<comment type="caution">
    <text evidence="3">The sequence shown here is derived from an EMBL/GenBank/DDBJ whole genome shotgun (WGS) entry which is preliminary data.</text>
</comment>
<protein>
    <submittedName>
        <fullName evidence="3">Uncharacterized protein</fullName>
    </submittedName>
</protein>
<keyword evidence="2" id="KW-0472">Membrane</keyword>
<evidence type="ECO:0000256" key="2">
    <source>
        <dbReference type="SAM" id="Phobius"/>
    </source>
</evidence>
<dbReference type="RefSeq" id="WP_253752762.1">
    <property type="nucleotide sequence ID" value="NZ_JAMZDZ010000001.1"/>
</dbReference>
<keyword evidence="4" id="KW-1185">Reference proteome</keyword>
<dbReference type="Proteomes" id="UP001595816">
    <property type="component" value="Unassembled WGS sequence"/>
</dbReference>
<proteinExistence type="predicted"/>
<feature type="transmembrane region" description="Helical" evidence="2">
    <location>
        <begin position="35"/>
        <end position="55"/>
    </location>
</feature>
<keyword evidence="2" id="KW-0812">Transmembrane</keyword>